<evidence type="ECO:0000256" key="1">
    <source>
        <dbReference type="ARBA" id="ARBA00023002"/>
    </source>
</evidence>
<feature type="domain" description="Peptide methionine sulphoxide reductase MsrA" evidence="3">
    <location>
        <begin position="5"/>
        <end position="153"/>
    </location>
</feature>
<dbReference type="Pfam" id="PF01625">
    <property type="entry name" value="PMSR"/>
    <property type="match status" value="1"/>
</dbReference>
<dbReference type="NCBIfam" id="TIGR00401">
    <property type="entry name" value="msrA"/>
    <property type="match status" value="1"/>
</dbReference>
<sequence>MKQEKAILAGGCFWCIESAFRNVPGVIEVISGYTGGTKENPTYEEVSTGNTGHYEAVEITYDPSRISYGEILDVFWRQIDPMDAGGQFADRGSQYKTAIFYLDDEQKRVAEASKQKLAEIIEKPVATEIKKAQTFYPAEEYHQGYSEKQPGQYGRYKYASGRSPFIERFWKDKPRTCPIRSKGV</sequence>
<dbReference type="AlphaFoldDB" id="A0AAP2W4J4"/>
<dbReference type="SUPFAM" id="SSF55068">
    <property type="entry name" value="Peptide methionine sulfoxide reductase"/>
    <property type="match status" value="1"/>
</dbReference>
<dbReference type="RefSeq" id="WP_230741173.1">
    <property type="nucleotide sequence ID" value="NZ_PGCK01000003.1"/>
</dbReference>
<dbReference type="Gene3D" id="3.30.1060.10">
    <property type="entry name" value="Peptide methionine sulphoxide reductase MsrA"/>
    <property type="match status" value="1"/>
</dbReference>
<comment type="similarity">
    <text evidence="2">Belongs to the MsrA Met sulfoxide reductase family.</text>
</comment>
<gene>
    <name evidence="2 4" type="primary">msrA</name>
    <name evidence="4" type="ORF">CUJ83_04945</name>
</gene>
<protein>
    <recommendedName>
        <fullName evidence="2">Peptide methionine sulfoxide reductase MsrA</fullName>
        <shortName evidence="2">Protein-methionine-S-oxide reductase</shortName>
        <ecNumber evidence="2">1.8.4.11</ecNumber>
    </recommendedName>
    <alternativeName>
        <fullName evidence="2">Peptide-methionine (S)-S-oxide reductase</fullName>
        <shortName evidence="2">Peptide Met(O) reductase</shortName>
    </alternativeName>
</protein>
<organism evidence="4 5">
    <name type="scientific">Methanooceanicella nereidis</name>
    <dbReference type="NCBI Taxonomy" id="2052831"/>
    <lineage>
        <taxon>Archaea</taxon>
        <taxon>Methanobacteriati</taxon>
        <taxon>Methanobacteriota</taxon>
        <taxon>Stenosarchaea group</taxon>
        <taxon>Methanomicrobia</taxon>
        <taxon>Methanocellales</taxon>
        <taxon>Methanocellaceae</taxon>
        <taxon>Methanooceanicella</taxon>
    </lineage>
</organism>
<evidence type="ECO:0000313" key="5">
    <source>
        <dbReference type="Proteomes" id="UP001320159"/>
    </source>
</evidence>
<dbReference type="EC" id="1.8.4.11" evidence="2"/>
<dbReference type="Proteomes" id="UP001320159">
    <property type="component" value="Unassembled WGS sequence"/>
</dbReference>
<dbReference type="PANTHER" id="PTHR43774:SF1">
    <property type="entry name" value="PEPTIDE METHIONINE SULFOXIDE REDUCTASE MSRA 2"/>
    <property type="match status" value="1"/>
</dbReference>
<comment type="catalytic activity">
    <reaction evidence="2">
        <text>[thioredoxin]-disulfide + L-methionine + H2O = L-methionine (S)-S-oxide + [thioredoxin]-dithiol</text>
        <dbReference type="Rhea" id="RHEA:19993"/>
        <dbReference type="Rhea" id="RHEA-COMP:10698"/>
        <dbReference type="Rhea" id="RHEA-COMP:10700"/>
        <dbReference type="ChEBI" id="CHEBI:15377"/>
        <dbReference type="ChEBI" id="CHEBI:29950"/>
        <dbReference type="ChEBI" id="CHEBI:50058"/>
        <dbReference type="ChEBI" id="CHEBI:57844"/>
        <dbReference type="ChEBI" id="CHEBI:58772"/>
        <dbReference type="EC" id="1.8.4.11"/>
    </reaction>
</comment>
<comment type="function">
    <text evidence="2">Has an important function as a repair enzyme for proteins that have been inactivated by oxidation. Catalyzes the reversible oxidation-reduction of methionine sulfoxide in proteins to methionine.</text>
</comment>
<comment type="catalytic activity">
    <reaction evidence="2">
        <text>L-methionyl-[protein] + [thioredoxin]-disulfide + H2O = L-methionyl-(S)-S-oxide-[protein] + [thioredoxin]-dithiol</text>
        <dbReference type="Rhea" id="RHEA:14217"/>
        <dbReference type="Rhea" id="RHEA-COMP:10698"/>
        <dbReference type="Rhea" id="RHEA-COMP:10700"/>
        <dbReference type="Rhea" id="RHEA-COMP:12313"/>
        <dbReference type="Rhea" id="RHEA-COMP:12315"/>
        <dbReference type="ChEBI" id="CHEBI:15377"/>
        <dbReference type="ChEBI" id="CHEBI:16044"/>
        <dbReference type="ChEBI" id="CHEBI:29950"/>
        <dbReference type="ChEBI" id="CHEBI:44120"/>
        <dbReference type="ChEBI" id="CHEBI:50058"/>
        <dbReference type="EC" id="1.8.4.11"/>
    </reaction>
</comment>
<evidence type="ECO:0000256" key="2">
    <source>
        <dbReference type="HAMAP-Rule" id="MF_01401"/>
    </source>
</evidence>
<accession>A0AAP2W4J4</accession>
<dbReference type="HAMAP" id="MF_01401">
    <property type="entry name" value="MsrA"/>
    <property type="match status" value="1"/>
</dbReference>
<dbReference type="InterPro" id="IPR036509">
    <property type="entry name" value="Met_Sox_Rdtase_MsrA_sf"/>
</dbReference>
<feature type="active site" evidence="2">
    <location>
        <position position="12"/>
    </location>
</feature>
<dbReference type="EMBL" id="PGCK01000003">
    <property type="protein sequence ID" value="MCD1294345.1"/>
    <property type="molecule type" value="Genomic_DNA"/>
</dbReference>
<keyword evidence="1 2" id="KW-0560">Oxidoreductase</keyword>
<name>A0AAP2W4J4_9EURY</name>
<dbReference type="GO" id="GO:0008113">
    <property type="term" value="F:peptide-methionine (S)-S-oxide reductase activity"/>
    <property type="evidence" value="ECO:0007669"/>
    <property type="project" value="UniProtKB-UniRule"/>
</dbReference>
<comment type="caution">
    <text evidence="4">The sequence shown here is derived from an EMBL/GenBank/DDBJ whole genome shotgun (WGS) entry which is preliminary data.</text>
</comment>
<reference evidence="4 5" key="1">
    <citation type="submission" date="2017-11" db="EMBL/GenBank/DDBJ databases">
        <title>Isolation and Characterization of Family Methanocellaceae Species from Potential Methane Hydrate Area Offshore Southwestern Taiwan.</title>
        <authorList>
            <person name="Zhang W.-L."/>
            <person name="Chen W.-C."/>
            <person name="Lai M.-C."/>
            <person name="Chen S.-C."/>
        </authorList>
    </citation>
    <scope>NUCLEOTIDE SEQUENCE [LARGE SCALE GENOMIC DNA]</scope>
    <source>
        <strain evidence="4 5">CWC-04</strain>
    </source>
</reference>
<evidence type="ECO:0000259" key="3">
    <source>
        <dbReference type="Pfam" id="PF01625"/>
    </source>
</evidence>
<dbReference type="InterPro" id="IPR002569">
    <property type="entry name" value="Met_Sox_Rdtase_MsrA_dom"/>
</dbReference>
<dbReference type="PANTHER" id="PTHR43774">
    <property type="entry name" value="PEPTIDE METHIONINE SULFOXIDE REDUCTASE"/>
    <property type="match status" value="1"/>
</dbReference>
<proteinExistence type="inferred from homology"/>
<evidence type="ECO:0000313" key="4">
    <source>
        <dbReference type="EMBL" id="MCD1294345.1"/>
    </source>
</evidence>
<keyword evidence="5" id="KW-1185">Reference proteome</keyword>